<evidence type="ECO:0000256" key="1">
    <source>
        <dbReference type="SAM" id="MobiDB-lite"/>
    </source>
</evidence>
<reference evidence="2" key="1">
    <citation type="journal article" date="2023" name="Insect Mol. Biol.">
        <title>Genome sequencing provides insights into the evolution of gene families encoding plant cell wall-degrading enzymes in longhorned beetles.</title>
        <authorList>
            <person name="Shin N.R."/>
            <person name="Okamura Y."/>
            <person name="Kirsch R."/>
            <person name="Pauchet Y."/>
        </authorList>
    </citation>
    <scope>NUCLEOTIDE SEQUENCE</scope>
    <source>
        <strain evidence="2">MMC_N1</strain>
    </source>
</reference>
<dbReference type="Proteomes" id="UP001162164">
    <property type="component" value="Unassembled WGS sequence"/>
</dbReference>
<feature type="region of interest" description="Disordered" evidence="1">
    <location>
        <begin position="1"/>
        <end position="164"/>
    </location>
</feature>
<feature type="compositionally biased region" description="Low complexity" evidence="1">
    <location>
        <begin position="1"/>
        <end position="11"/>
    </location>
</feature>
<comment type="caution">
    <text evidence="2">The sequence shown here is derived from an EMBL/GenBank/DDBJ whole genome shotgun (WGS) entry which is preliminary data.</text>
</comment>
<proteinExistence type="predicted"/>
<evidence type="ECO:0000313" key="3">
    <source>
        <dbReference type="Proteomes" id="UP001162164"/>
    </source>
</evidence>
<gene>
    <name evidence="2" type="ORF">NQ317_011947</name>
</gene>
<name>A0ABQ9J8Y1_9CUCU</name>
<sequence>MQQQQLAAQLAHHGGNGRQPPLSPTPSDSDSDISLGANSPPMGSPGPLRFGATSPNPITSFRFGAHSPGPMPVQFRFSTHTPPNFRMERQSPTPPNFRLDRKRGSDSPINVDTPNANYTPVNLRLTSNESPIDVDSNNDFRSEKDSPIRVDGSPPQTALQHSPPMNLRVTDNLRFHHSETVKIETPLPLRLGHQLNPSQITAPLRIQVTSSGRLGVPSPHTNIHGMQPHGGIVRIAPPSPSGVSSAPVLHRPFSPPRLT</sequence>
<organism evidence="2 3">
    <name type="scientific">Molorchus minor</name>
    <dbReference type="NCBI Taxonomy" id="1323400"/>
    <lineage>
        <taxon>Eukaryota</taxon>
        <taxon>Metazoa</taxon>
        <taxon>Ecdysozoa</taxon>
        <taxon>Arthropoda</taxon>
        <taxon>Hexapoda</taxon>
        <taxon>Insecta</taxon>
        <taxon>Pterygota</taxon>
        <taxon>Neoptera</taxon>
        <taxon>Endopterygota</taxon>
        <taxon>Coleoptera</taxon>
        <taxon>Polyphaga</taxon>
        <taxon>Cucujiformia</taxon>
        <taxon>Chrysomeloidea</taxon>
        <taxon>Cerambycidae</taxon>
        <taxon>Lamiinae</taxon>
        <taxon>Monochamini</taxon>
        <taxon>Molorchus</taxon>
    </lineage>
</organism>
<dbReference type="EMBL" id="JAPWTJ010000958">
    <property type="protein sequence ID" value="KAJ8974626.1"/>
    <property type="molecule type" value="Genomic_DNA"/>
</dbReference>
<accession>A0ABQ9J8Y1</accession>
<feature type="region of interest" description="Disordered" evidence="1">
    <location>
        <begin position="237"/>
        <end position="259"/>
    </location>
</feature>
<evidence type="ECO:0000313" key="2">
    <source>
        <dbReference type="EMBL" id="KAJ8974626.1"/>
    </source>
</evidence>
<feature type="compositionally biased region" description="Basic and acidic residues" evidence="1">
    <location>
        <begin position="138"/>
        <end position="148"/>
    </location>
</feature>
<feature type="compositionally biased region" description="Polar residues" evidence="1">
    <location>
        <begin position="107"/>
        <end position="137"/>
    </location>
</feature>
<keyword evidence="3" id="KW-1185">Reference proteome</keyword>
<protein>
    <submittedName>
        <fullName evidence="2">Uncharacterized protein</fullName>
    </submittedName>
</protein>